<dbReference type="Gene3D" id="3.40.930.10">
    <property type="entry name" value="Mannitol-specific EII, Chain A"/>
    <property type="match status" value="1"/>
</dbReference>
<dbReference type="GO" id="GO:0005886">
    <property type="term" value="C:plasma membrane"/>
    <property type="evidence" value="ECO:0007669"/>
    <property type="project" value="TreeGrafter"/>
</dbReference>
<dbReference type="SUPFAM" id="SSF55804">
    <property type="entry name" value="Phoshotransferase/anion transport protein"/>
    <property type="match status" value="1"/>
</dbReference>
<dbReference type="PANTHER" id="PTHR30181">
    <property type="entry name" value="MANNITOL PERMEASE IIC COMPONENT"/>
    <property type="match status" value="1"/>
</dbReference>
<evidence type="ECO:0000256" key="5">
    <source>
        <dbReference type="ARBA" id="ARBA00022597"/>
    </source>
</evidence>
<dbReference type="PROSITE" id="PS51094">
    <property type="entry name" value="PTS_EIIA_TYPE_2"/>
    <property type="match status" value="1"/>
</dbReference>
<keyword evidence="8" id="KW-0418">Kinase</keyword>
<name>A0A378MER6_LISGR</name>
<dbReference type="RefSeq" id="WP_003756633.1">
    <property type="nucleotide sequence ID" value="NZ_CABKNG010000001.1"/>
</dbReference>
<accession>A0A378MER6</accession>
<dbReference type="GO" id="GO:0090563">
    <property type="term" value="F:protein-phosphocysteine-sugar phosphotransferase activity"/>
    <property type="evidence" value="ECO:0007669"/>
    <property type="project" value="TreeGrafter"/>
</dbReference>
<dbReference type="PANTHER" id="PTHR30181:SF2">
    <property type="entry name" value="PTS SYSTEM MANNITOL-SPECIFIC EIICBA COMPONENT"/>
    <property type="match status" value="1"/>
</dbReference>
<keyword evidence="4" id="KW-0597">Phosphoprotein</keyword>
<evidence type="ECO:0000259" key="12">
    <source>
        <dbReference type="PROSITE" id="PS51094"/>
    </source>
</evidence>
<feature type="domain" description="PTS EIIA type-2" evidence="12">
    <location>
        <begin position="1"/>
        <end position="140"/>
    </location>
</feature>
<evidence type="ECO:0000256" key="7">
    <source>
        <dbReference type="ARBA" id="ARBA00022683"/>
    </source>
</evidence>
<evidence type="ECO:0000313" key="14">
    <source>
        <dbReference type="Proteomes" id="UP000254879"/>
    </source>
</evidence>
<dbReference type="InterPro" id="IPR050893">
    <property type="entry name" value="Sugar_PTS"/>
</dbReference>
<dbReference type="PROSITE" id="PS00372">
    <property type="entry name" value="PTS_EIIA_TYPE_2_HIS"/>
    <property type="match status" value="1"/>
</dbReference>
<evidence type="ECO:0000256" key="10">
    <source>
        <dbReference type="ARBA" id="ARBA00030956"/>
    </source>
</evidence>
<sequence>MELKQTDIKLNQTFADKEAAIRFAGELLVEQGYVQTAYIEKMIERDALTSTFIGNQVAIPHGTEGSNELINESGIVIIQVPEGVDFDGNEVKVVIGIAGADGEHLDVLSNIAIVCSEEENVAEIIHAKSAQAVIDLFEGSDL</sequence>
<protein>
    <recommendedName>
        <fullName evidence="2">Mannitol-specific phosphotransferase enzyme IIA component</fullName>
    </recommendedName>
    <alternativeName>
        <fullName evidence="10">EIIA</fullName>
    </alternativeName>
    <alternativeName>
        <fullName evidence="11">EIII</fullName>
    </alternativeName>
    <alternativeName>
        <fullName evidence="9">PTS system mannitol-specific EIIA component</fullName>
    </alternativeName>
</protein>
<evidence type="ECO:0000256" key="4">
    <source>
        <dbReference type="ARBA" id="ARBA00022553"/>
    </source>
</evidence>
<dbReference type="CDD" id="cd00211">
    <property type="entry name" value="PTS_IIA_fru"/>
    <property type="match status" value="1"/>
</dbReference>
<dbReference type="InterPro" id="IPR002178">
    <property type="entry name" value="PTS_EIIA_type-2_dom"/>
</dbReference>
<keyword evidence="5" id="KW-0762">Sugar transport</keyword>
<evidence type="ECO:0000256" key="1">
    <source>
        <dbReference type="ARBA" id="ARBA00002434"/>
    </source>
</evidence>
<keyword evidence="6 13" id="KW-0808">Transferase</keyword>
<proteinExistence type="predicted"/>
<evidence type="ECO:0000256" key="9">
    <source>
        <dbReference type="ARBA" id="ARBA00029908"/>
    </source>
</evidence>
<evidence type="ECO:0000256" key="6">
    <source>
        <dbReference type="ARBA" id="ARBA00022679"/>
    </source>
</evidence>
<dbReference type="GO" id="GO:0009401">
    <property type="term" value="P:phosphoenolpyruvate-dependent sugar phosphotransferase system"/>
    <property type="evidence" value="ECO:0007669"/>
    <property type="project" value="UniProtKB-KW"/>
</dbReference>
<dbReference type="AlphaFoldDB" id="A0A378MER6"/>
<gene>
    <name evidence="13" type="primary">mtlF</name>
    <name evidence="13" type="ORF">NCTC10815_02135</name>
</gene>
<keyword evidence="7" id="KW-0598">Phosphotransferase system</keyword>
<reference evidence="13 14" key="1">
    <citation type="submission" date="2018-06" db="EMBL/GenBank/DDBJ databases">
        <authorList>
            <consortium name="Pathogen Informatics"/>
            <person name="Doyle S."/>
        </authorList>
    </citation>
    <scope>NUCLEOTIDE SEQUENCE [LARGE SCALE GENOMIC DNA]</scope>
    <source>
        <strain evidence="14">NCTC 10815</strain>
    </source>
</reference>
<evidence type="ECO:0000256" key="8">
    <source>
        <dbReference type="ARBA" id="ARBA00022777"/>
    </source>
</evidence>
<keyword evidence="3" id="KW-0813">Transport</keyword>
<dbReference type="EMBL" id="UGPG01000001">
    <property type="protein sequence ID" value="STY44781.1"/>
    <property type="molecule type" value="Genomic_DNA"/>
</dbReference>
<organism evidence="13 14">
    <name type="scientific">Listeria grayi</name>
    <name type="common">Listeria murrayi</name>
    <dbReference type="NCBI Taxonomy" id="1641"/>
    <lineage>
        <taxon>Bacteria</taxon>
        <taxon>Bacillati</taxon>
        <taxon>Bacillota</taxon>
        <taxon>Bacilli</taxon>
        <taxon>Bacillales</taxon>
        <taxon>Listeriaceae</taxon>
        <taxon>Listeria</taxon>
    </lineage>
</organism>
<dbReference type="Pfam" id="PF00359">
    <property type="entry name" value="PTS_EIIA_2"/>
    <property type="match status" value="1"/>
</dbReference>
<evidence type="ECO:0000313" key="13">
    <source>
        <dbReference type="EMBL" id="STY44781.1"/>
    </source>
</evidence>
<dbReference type="GO" id="GO:0016301">
    <property type="term" value="F:kinase activity"/>
    <property type="evidence" value="ECO:0007669"/>
    <property type="project" value="UniProtKB-KW"/>
</dbReference>
<evidence type="ECO:0000256" key="3">
    <source>
        <dbReference type="ARBA" id="ARBA00022448"/>
    </source>
</evidence>
<comment type="function">
    <text evidence="1">The phosphoenolpyruvate-dependent sugar phosphotransferase system (sugar PTS), a major carbohydrate active transport system, catalyzes the phosphorylation of incoming sugar substrates concomitantly with their translocation across the cell membrane. The enzyme II CmtAB PTS system is involved in D-mannitol transport.</text>
</comment>
<dbReference type="Proteomes" id="UP000254879">
    <property type="component" value="Unassembled WGS sequence"/>
</dbReference>
<dbReference type="InterPro" id="IPR016152">
    <property type="entry name" value="PTrfase/Anion_transptr"/>
</dbReference>
<evidence type="ECO:0000256" key="2">
    <source>
        <dbReference type="ARBA" id="ARBA00014783"/>
    </source>
</evidence>
<evidence type="ECO:0000256" key="11">
    <source>
        <dbReference type="ARBA" id="ARBA00030962"/>
    </source>
</evidence>